<name>A0A2W4BHL8_9ENTE</name>
<proteinExistence type="predicted"/>
<dbReference type="RefSeq" id="WP_111248345.1">
    <property type="nucleotide sequence ID" value="NZ_PIEU01000100.1"/>
</dbReference>
<dbReference type="EMBL" id="PIEU01000100">
    <property type="protein sequence ID" value="PZL71699.1"/>
    <property type="molecule type" value="Genomic_DNA"/>
</dbReference>
<dbReference type="Proteomes" id="UP000249828">
    <property type="component" value="Unassembled WGS sequence"/>
</dbReference>
<evidence type="ECO:0000313" key="2">
    <source>
        <dbReference type="Proteomes" id="UP000249828"/>
    </source>
</evidence>
<dbReference type="Gene3D" id="1.10.260.40">
    <property type="entry name" value="lambda repressor-like DNA-binding domains"/>
    <property type="match status" value="1"/>
</dbReference>
<accession>A0A2W4BHL8</accession>
<keyword evidence="2" id="KW-1185">Reference proteome</keyword>
<reference evidence="1 2" key="1">
    <citation type="submission" date="2017-11" db="EMBL/GenBank/DDBJ databases">
        <title>Draft genome sequence of Enterococcus plantarum TRW2 strain isolated from lettuce.</title>
        <authorList>
            <person name="Kim E.B."/>
            <person name="Marco M.L."/>
            <person name="Williams T.R."/>
            <person name="You I.H."/>
        </authorList>
    </citation>
    <scope>NUCLEOTIDE SEQUENCE [LARGE SCALE GENOMIC DNA]</scope>
    <source>
        <strain evidence="1 2">TRW2</strain>
    </source>
</reference>
<comment type="caution">
    <text evidence="1">The sequence shown here is derived from an EMBL/GenBank/DDBJ whole genome shotgun (WGS) entry which is preliminary data.</text>
</comment>
<dbReference type="SUPFAM" id="SSF47413">
    <property type="entry name" value="lambda repressor-like DNA-binding domains"/>
    <property type="match status" value="1"/>
</dbReference>
<protein>
    <submittedName>
        <fullName evidence="1">Uncharacterized protein</fullName>
    </submittedName>
</protein>
<gene>
    <name evidence="1" type="ORF">CI088_11905</name>
</gene>
<organism evidence="1 2">
    <name type="scientific">Enterococcus plantarum</name>
    <dbReference type="NCBI Taxonomy" id="1077675"/>
    <lineage>
        <taxon>Bacteria</taxon>
        <taxon>Bacillati</taxon>
        <taxon>Bacillota</taxon>
        <taxon>Bacilli</taxon>
        <taxon>Lactobacillales</taxon>
        <taxon>Enterococcaceae</taxon>
        <taxon>Enterococcus</taxon>
    </lineage>
</organism>
<sequence length="116" mass="13847">MKYELFATLYAEAQEYSNAEMYISERGWQEWMNNYPEKQLGHILSSIYDLAISSIKEIRESRKISRAAFSRMYNIPIRTLEDWDTEKRKIADYNKMLIAYTFFMNDFLGKGGEKNE</sequence>
<dbReference type="GO" id="GO:0003677">
    <property type="term" value="F:DNA binding"/>
    <property type="evidence" value="ECO:0007669"/>
    <property type="project" value="InterPro"/>
</dbReference>
<dbReference type="InterPro" id="IPR010982">
    <property type="entry name" value="Lambda_DNA-bd_dom_sf"/>
</dbReference>
<evidence type="ECO:0000313" key="1">
    <source>
        <dbReference type="EMBL" id="PZL71699.1"/>
    </source>
</evidence>
<dbReference type="AlphaFoldDB" id="A0A2W4BHL8"/>